<name>A0A9J5ZIU4_SOLCO</name>
<dbReference type="PANTHER" id="PTHR33116">
    <property type="entry name" value="REVERSE TRANSCRIPTASE ZINC-BINDING DOMAIN-CONTAINING PROTEIN-RELATED-RELATED"/>
    <property type="match status" value="1"/>
</dbReference>
<dbReference type="OrthoDB" id="1284866at2759"/>
<keyword evidence="2" id="KW-1185">Reference proteome</keyword>
<evidence type="ECO:0000313" key="1">
    <source>
        <dbReference type="EMBL" id="KAG5612493.1"/>
    </source>
</evidence>
<sequence>MPFKYLDVPLSAKKLIINECMSLVEKIVARVRYWTSKLLSYSGRVQLIKRDGEYTRSALVAWDTLCLPKSVGGGELNILNFSHWNKAAILKLLWAT</sequence>
<organism evidence="1 2">
    <name type="scientific">Solanum commersonii</name>
    <name type="common">Commerson's wild potato</name>
    <name type="synonym">Commerson's nightshade</name>
    <dbReference type="NCBI Taxonomy" id="4109"/>
    <lineage>
        <taxon>Eukaryota</taxon>
        <taxon>Viridiplantae</taxon>
        <taxon>Streptophyta</taxon>
        <taxon>Embryophyta</taxon>
        <taxon>Tracheophyta</taxon>
        <taxon>Spermatophyta</taxon>
        <taxon>Magnoliopsida</taxon>
        <taxon>eudicotyledons</taxon>
        <taxon>Gunneridae</taxon>
        <taxon>Pentapetalae</taxon>
        <taxon>asterids</taxon>
        <taxon>lamiids</taxon>
        <taxon>Solanales</taxon>
        <taxon>Solanaceae</taxon>
        <taxon>Solanoideae</taxon>
        <taxon>Solaneae</taxon>
        <taxon>Solanum</taxon>
    </lineage>
</organism>
<protein>
    <submittedName>
        <fullName evidence="1">Uncharacterized protein</fullName>
    </submittedName>
</protein>
<dbReference type="AlphaFoldDB" id="A0A9J5ZIU4"/>
<gene>
    <name evidence="1" type="ORF">H5410_023774</name>
</gene>
<reference evidence="1 2" key="1">
    <citation type="submission" date="2020-09" db="EMBL/GenBank/DDBJ databases">
        <title>De no assembly of potato wild relative species, Solanum commersonii.</title>
        <authorList>
            <person name="Cho K."/>
        </authorList>
    </citation>
    <scope>NUCLEOTIDE SEQUENCE [LARGE SCALE GENOMIC DNA]</scope>
    <source>
        <strain evidence="1">LZ3.2</strain>
        <tissue evidence="1">Leaf</tissue>
    </source>
</reference>
<dbReference type="PANTHER" id="PTHR33116:SF66">
    <property type="entry name" value="REVERSE TRANSCRIPTASE ZINC-BINDING DOMAIN-CONTAINING PROTEIN"/>
    <property type="match status" value="1"/>
</dbReference>
<dbReference type="EMBL" id="JACXVP010000004">
    <property type="protein sequence ID" value="KAG5612493.1"/>
    <property type="molecule type" value="Genomic_DNA"/>
</dbReference>
<evidence type="ECO:0000313" key="2">
    <source>
        <dbReference type="Proteomes" id="UP000824120"/>
    </source>
</evidence>
<comment type="caution">
    <text evidence="1">The sequence shown here is derived from an EMBL/GenBank/DDBJ whole genome shotgun (WGS) entry which is preliminary data.</text>
</comment>
<proteinExistence type="predicted"/>
<accession>A0A9J5ZIU4</accession>
<dbReference type="Proteomes" id="UP000824120">
    <property type="component" value="Chromosome 4"/>
</dbReference>